<organism evidence="4 5">
    <name type="scientific">Parascedosporium putredinis</name>
    <dbReference type="NCBI Taxonomy" id="1442378"/>
    <lineage>
        <taxon>Eukaryota</taxon>
        <taxon>Fungi</taxon>
        <taxon>Dikarya</taxon>
        <taxon>Ascomycota</taxon>
        <taxon>Pezizomycotina</taxon>
        <taxon>Sordariomycetes</taxon>
        <taxon>Hypocreomycetidae</taxon>
        <taxon>Microascales</taxon>
        <taxon>Microascaceae</taxon>
        <taxon>Parascedosporium</taxon>
    </lineage>
</organism>
<keyword evidence="1" id="KW-0378">Hydrolase</keyword>
<accession>A0A9P1GWD1</accession>
<evidence type="ECO:0000259" key="3">
    <source>
        <dbReference type="Pfam" id="PF00561"/>
    </source>
</evidence>
<evidence type="ECO:0000313" key="4">
    <source>
        <dbReference type="EMBL" id="CAI4211517.1"/>
    </source>
</evidence>
<dbReference type="InterPro" id="IPR000639">
    <property type="entry name" value="Epox_hydrolase-like"/>
</dbReference>
<evidence type="ECO:0000313" key="5">
    <source>
        <dbReference type="Proteomes" id="UP000838763"/>
    </source>
</evidence>
<name>A0A9P1GWD1_9PEZI</name>
<feature type="domain" description="AB hydrolase-1" evidence="3">
    <location>
        <begin position="37"/>
        <end position="245"/>
    </location>
</feature>
<dbReference type="AlphaFoldDB" id="A0A9P1GWD1"/>
<dbReference type="PRINTS" id="PR00412">
    <property type="entry name" value="EPOXHYDRLASE"/>
</dbReference>
<keyword evidence="5" id="KW-1185">Reference proteome</keyword>
<comment type="caution">
    <text evidence="4">The sequence shown here is derived from an EMBL/GenBank/DDBJ whole genome shotgun (WGS) entry which is preliminary data.</text>
</comment>
<dbReference type="Pfam" id="PF00561">
    <property type="entry name" value="Abhydrolase_1"/>
    <property type="match status" value="1"/>
</dbReference>
<evidence type="ECO:0000256" key="2">
    <source>
        <dbReference type="ARBA" id="ARBA00038334"/>
    </source>
</evidence>
<gene>
    <name evidence="4" type="ORF">PPNO1_LOCUS1299</name>
</gene>
<sequence length="269" mass="30343">MVDKIVPNDPRSRALLLKNLSDDIAELITHVCGPGVSVVVGGHDWGAGLAWRVALWHPKLVRAVFSACVPYSPPKEKWTPLKVIIDAGKLQNFRYQLQFHGNDVEKEVQGRDKIRQFLNAVYEGRTPDDRYAFTTRDGVLFDKLGEVGQTPFATPEELDFYADQFSRNGLHGPLNWYRAGEKSYKEEVALLKKGLPGLRINIPALFIAASKDVALPPIMAQGMDENFDRLTKVEVDSTHWVLWQGAEEVNQHLTKWLKDSVLLQRKASL</sequence>
<proteinExistence type="inferred from homology"/>
<evidence type="ECO:0000256" key="1">
    <source>
        <dbReference type="ARBA" id="ARBA00022801"/>
    </source>
</evidence>
<protein>
    <recommendedName>
        <fullName evidence="3">AB hydrolase-1 domain-containing protein</fullName>
    </recommendedName>
</protein>
<dbReference type="PANTHER" id="PTHR43329">
    <property type="entry name" value="EPOXIDE HYDROLASE"/>
    <property type="match status" value="1"/>
</dbReference>
<dbReference type="InterPro" id="IPR000073">
    <property type="entry name" value="AB_hydrolase_1"/>
</dbReference>
<dbReference type="Proteomes" id="UP000838763">
    <property type="component" value="Unassembled WGS sequence"/>
</dbReference>
<dbReference type="GO" id="GO:0016787">
    <property type="term" value="F:hydrolase activity"/>
    <property type="evidence" value="ECO:0007669"/>
    <property type="project" value="UniProtKB-KW"/>
</dbReference>
<dbReference type="EMBL" id="CALLCH030000002">
    <property type="protein sequence ID" value="CAI4211517.1"/>
    <property type="molecule type" value="Genomic_DNA"/>
</dbReference>
<dbReference type="SUPFAM" id="SSF53474">
    <property type="entry name" value="alpha/beta-Hydrolases"/>
    <property type="match status" value="1"/>
</dbReference>
<dbReference type="OrthoDB" id="408373at2759"/>
<comment type="similarity">
    <text evidence="2">Belongs to the AB hydrolase superfamily. Epoxide hydrolase family.</text>
</comment>
<dbReference type="Gene3D" id="3.40.50.1820">
    <property type="entry name" value="alpha/beta hydrolase"/>
    <property type="match status" value="1"/>
</dbReference>
<reference evidence="4" key="1">
    <citation type="submission" date="2022-11" db="EMBL/GenBank/DDBJ databases">
        <authorList>
            <person name="Scott C."/>
            <person name="Bruce N."/>
        </authorList>
    </citation>
    <scope>NUCLEOTIDE SEQUENCE</scope>
</reference>
<dbReference type="InterPro" id="IPR029058">
    <property type="entry name" value="AB_hydrolase_fold"/>
</dbReference>